<dbReference type="Gene3D" id="1.10.357.10">
    <property type="entry name" value="Tetracycline Repressor, domain 2"/>
    <property type="match status" value="1"/>
</dbReference>
<name>A0A3G8YP02_9DEIO</name>
<evidence type="ECO:0000256" key="1">
    <source>
        <dbReference type="ARBA" id="ARBA00023015"/>
    </source>
</evidence>
<accession>A0A3G8YP02</accession>
<feature type="domain" description="HTH tetR-type" evidence="5">
    <location>
        <begin position="18"/>
        <end position="78"/>
    </location>
</feature>
<dbReference type="PRINTS" id="PR00455">
    <property type="entry name" value="HTHTETR"/>
</dbReference>
<protein>
    <submittedName>
        <fullName evidence="6">TetR/AcrR family transcriptional regulator</fullName>
    </submittedName>
</protein>
<dbReference type="RefSeq" id="WP_124873892.1">
    <property type="nucleotide sequence ID" value="NZ_CP034184.1"/>
</dbReference>
<sequence>MSEIKAVPQLTHRQRQALQTRQLIVQAATERFLQDGYGNATMESIATQAGVAVSTVYSAFTSKRGLLQAIRENWHQDSEQRALYTQASTKPDLAQRLELAAHATRRQWETGGQMIRVYTTAAAVDLEAAAELQEAMSGRRAALGQTMRRWAQEFGLDPEEAAASFLALTRAEVYQELVGEWGWTPQRYERWLADVLQSQFHQSRTAD</sequence>
<keyword evidence="3" id="KW-0804">Transcription</keyword>
<organism evidence="6 7">
    <name type="scientific">Deinococcus psychrotolerans</name>
    <dbReference type="NCBI Taxonomy" id="2489213"/>
    <lineage>
        <taxon>Bacteria</taxon>
        <taxon>Thermotogati</taxon>
        <taxon>Deinococcota</taxon>
        <taxon>Deinococci</taxon>
        <taxon>Deinococcales</taxon>
        <taxon>Deinococcaceae</taxon>
        <taxon>Deinococcus</taxon>
    </lineage>
</organism>
<dbReference type="Pfam" id="PF00440">
    <property type="entry name" value="TetR_N"/>
    <property type="match status" value="1"/>
</dbReference>
<dbReference type="GO" id="GO:0000976">
    <property type="term" value="F:transcription cis-regulatory region binding"/>
    <property type="evidence" value="ECO:0007669"/>
    <property type="project" value="TreeGrafter"/>
</dbReference>
<keyword evidence="7" id="KW-1185">Reference proteome</keyword>
<dbReference type="PROSITE" id="PS50977">
    <property type="entry name" value="HTH_TETR_2"/>
    <property type="match status" value="1"/>
</dbReference>
<dbReference type="KEGG" id="dph:EHF33_15780"/>
<dbReference type="EMBL" id="CP034184">
    <property type="protein sequence ID" value="AZI44344.1"/>
    <property type="molecule type" value="Genomic_DNA"/>
</dbReference>
<dbReference type="InterPro" id="IPR001647">
    <property type="entry name" value="HTH_TetR"/>
</dbReference>
<proteinExistence type="predicted"/>
<dbReference type="AlphaFoldDB" id="A0A3G8YP02"/>
<evidence type="ECO:0000313" key="6">
    <source>
        <dbReference type="EMBL" id="AZI44344.1"/>
    </source>
</evidence>
<dbReference type="InterPro" id="IPR050109">
    <property type="entry name" value="HTH-type_TetR-like_transc_reg"/>
</dbReference>
<dbReference type="Proteomes" id="UP000276417">
    <property type="component" value="Chromosome 2"/>
</dbReference>
<gene>
    <name evidence="6" type="ORF">EHF33_15780</name>
</gene>
<evidence type="ECO:0000313" key="7">
    <source>
        <dbReference type="Proteomes" id="UP000276417"/>
    </source>
</evidence>
<evidence type="ECO:0000256" key="4">
    <source>
        <dbReference type="PROSITE-ProRule" id="PRU00335"/>
    </source>
</evidence>
<keyword evidence="2 4" id="KW-0238">DNA-binding</keyword>
<dbReference type="OrthoDB" id="4823039at2"/>
<dbReference type="SUPFAM" id="SSF46689">
    <property type="entry name" value="Homeodomain-like"/>
    <property type="match status" value="1"/>
</dbReference>
<feature type="DNA-binding region" description="H-T-H motif" evidence="4">
    <location>
        <begin position="41"/>
        <end position="60"/>
    </location>
</feature>
<evidence type="ECO:0000259" key="5">
    <source>
        <dbReference type="PROSITE" id="PS50977"/>
    </source>
</evidence>
<evidence type="ECO:0000256" key="3">
    <source>
        <dbReference type="ARBA" id="ARBA00023163"/>
    </source>
</evidence>
<reference evidence="6 7" key="1">
    <citation type="submission" date="2018-11" db="EMBL/GenBank/DDBJ databases">
        <title>Deinococcus shelandsis sp. nov., isolated from South Shetland Islands soil of Antarctica.</title>
        <authorList>
            <person name="Tian J."/>
        </authorList>
    </citation>
    <scope>NUCLEOTIDE SEQUENCE [LARGE SCALE GENOMIC DNA]</scope>
    <source>
        <strain evidence="6 7">S14-83T</strain>
    </source>
</reference>
<dbReference type="PANTHER" id="PTHR30055:SF234">
    <property type="entry name" value="HTH-TYPE TRANSCRIPTIONAL REGULATOR BETI"/>
    <property type="match status" value="1"/>
</dbReference>
<keyword evidence="1" id="KW-0805">Transcription regulation</keyword>
<dbReference type="GO" id="GO:0003700">
    <property type="term" value="F:DNA-binding transcription factor activity"/>
    <property type="evidence" value="ECO:0007669"/>
    <property type="project" value="TreeGrafter"/>
</dbReference>
<dbReference type="PANTHER" id="PTHR30055">
    <property type="entry name" value="HTH-TYPE TRANSCRIPTIONAL REGULATOR RUTR"/>
    <property type="match status" value="1"/>
</dbReference>
<evidence type="ECO:0000256" key="2">
    <source>
        <dbReference type="ARBA" id="ARBA00023125"/>
    </source>
</evidence>
<dbReference type="InterPro" id="IPR009057">
    <property type="entry name" value="Homeodomain-like_sf"/>
</dbReference>